<dbReference type="EMBL" id="KP216291">
    <property type="protein sequence ID" value="AJD21516.1"/>
    <property type="molecule type" value="Genomic_DNA"/>
</dbReference>
<dbReference type="AlphaFoldDB" id="A0A0R5XS79"/>
<reference evidence="1" key="1">
    <citation type="submission" date="2014-11" db="EMBL/GenBank/DDBJ databases">
        <title>Sympatric distribution of significantly diverged populations of Saccharomyces paradoxus in China.</title>
        <authorList>
            <person name="Shao X.Q."/>
            <person name="Wang Q.M."/>
            <person name="Han P.J."/>
            <person name="Liu W.Q."/>
            <person name="Bai F.Y."/>
        </authorList>
    </citation>
    <scope>NUCLEOTIDE SEQUENCE</scope>
    <source>
        <strain evidence="1">LSLL60.3</strain>
    </source>
</reference>
<dbReference type="Pfam" id="PF17317">
    <property type="entry name" value="MFA1_2"/>
    <property type="match status" value="1"/>
</dbReference>
<sequence>MQPSTVTAAPKDKTSAEKKDTYIIKGVFWDPACVIA</sequence>
<evidence type="ECO:0000313" key="1">
    <source>
        <dbReference type="EMBL" id="AJD21516.1"/>
    </source>
</evidence>
<name>A0A0R5XS79_SACPA</name>
<organism evidence="1">
    <name type="scientific">Saccharomyces paradoxus</name>
    <name type="common">Yeast</name>
    <name type="synonym">Saccharomyces douglasii</name>
    <dbReference type="NCBI Taxonomy" id="27291"/>
    <lineage>
        <taxon>Eukaryota</taxon>
        <taxon>Fungi</taxon>
        <taxon>Dikarya</taxon>
        <taxon>Ascomycota</taxon>
        <taxon>Saccharomycotina</taxon>
        <taxon>Saccharomycetes</taxon>
        <taxon>Saccharomycetales</taxon>
        <taxon>Saccharomycetaceae</taxon>
        <taxon>Saccharomyces</taxon>
    </lineage>
</organism>
<dbReference type="GO" id="GO:0000750">
    <property type="term" value="P:pheromone-dependent signal transduction involved in conjugation with cellular fusion"/>
    <property type="evidence" value="ECO:0007669"/>
    <property type="project" value="InterPro"/>
</dbReference>
<protein>
    <submittedName>
        <fullName evidence="1">Alpha-pheromone</fullName>
    </submittedName>
</protein>
<dbReference type="GO" id="GO:0000772">
    <property type="term" value="F:mating pheromone activity"/>
    <property type="evidence" value="ECO:0007669"/>
    <property type="project" value="InterPro"/>
</dbReference>
<dbReference type="InterPro" id="IPR035296">
    <property type="entry name" value="Mfa1/2"/>
</dbReference>
<accession>A0A0R5XS79</accession>
<proteinExistence type="predicted"/>
<gene>
    <name evidence="1" type="primary">MFA1</name>
</gene>